<dbReference type="PANTHER" id="PTHR43142:SF1">
    <property type="entry name" value="CARBOXYLIC ESTER HYDROLASE"/>
    <property type="match status" value="1"/>
</dbReference>
<accession>A0A6J1WG60</accession>
<organism evidence="6 7">
    <name type="scientific">Galleria mellonella</name>
    <name type="common">Greater wax moth</name>
    <dbReference type="NCBI Taxonomy" id="7137"/>
    <lineage>
        <taxon>Eukaryota</taxon>
        <taxon>Metazoa</taxon>
        <taxon>Ecdysozoa</taxon>
        <taxon>Arthropoda</taxon>
        <taxon>Hexapoda</taxon>
        <taxon>Insecta</taxon>
        <taxon>Pterygota</taxon>
        <taxon>Neoptera</taxon>
        <taxon>Endopterygota</taxon>
        <taxon>Lepidoptera</taxon>
        <taxon>Glossata</taxon>
        <taxon>Ditrysia</taxon>
        <taxon>Pyraloidea</taxon>
        <taxon>Pyralidae</taxon>
        <taxon>Galleriinae</taxon>
        <taxon>Galleria</taxon>
    </lineage>
</organism>
<dbReference type="Pfam" id="PF00135">
    <property type="entry name" value="COesterase"/>
    <property type="match status" value="1"/>
</dbReference>
<gene>
    <name evidence="7" type="primary">LOC113509809</name>
</gene>
<keyword evidence="2" id="KW-0719">Serine esterase</keyword>
<protein>
    <submittedName>
        <fullName evidence="7">Juvenile hormone esterase-like</fullName>
    </submittedName>
</protein>
<evidence type="ECO:0000313" key="6">
    <source>
        <dbReference type="Proteomes" id="UP001652740"/>
    </source>
</evidence>
<feature type="domain" description="Carboxylesterase type B" evidence="5">
    <location>
        <begin position="3"/>
        <end position="525"/>
    </location>
</feature>
<evidence type="ECO:0000256" key="1">
    <source>
        <dbReference type="ARBA" id="ARBA00005964"/>
    </source>
</evidence>
<evidence type="ECO:0000256" key="4">
    <source>
        <dbReference type="ARBA" id="ARBA00023180"/>
    </source>
</evidence>
<dbReference type="SUPFAM" id="SSF53474">
    <property type="entry name" value="alpha/beta-Hydrolases"/>
    <property type="match status" value="1"/>
</dbReference>
<evidence type="ECO:0000259" key="5">
    <source>
        <dbReference type="Pfam" id="PF00135"/>
    </source>
</evidence>
<dbReference type="Proteomes" id="UP001652740">
    <property type="component" value="Unplaced"/>
</dbReference>
<dbReference type="InterPro" id="IPR029058">
    <property type="entry name" value="AB_hydrolase_fold"/>
</dbReference>
<dbReference type="GO" id="GO:0052689">
    <property type="term" value="F:carboxylic ester hydrolase activity"/>
    <property type="evidence" value="ECO:0007669"/>
    <property type="project" value="UniProtKB-KW"/>
</dbReference>
<evidence type="ECO:0000256" key="2">
    <source>
        <dbReference type="ARBA" id="ARBA00022487"/>
    </source>
</evidence>
<dbReference type="PROSITE" id="PS00941">
    <property type="entry name" value="CARBOXYLESTERASE_B_2"/>
    <property type="match status" value="1"/>
</dbReference>
<dbReference type="AlphaFoldDB" id="A0A6J1WG60"/>
<reference evidence="7" key="1">
    <citation type="submission" date="2025-08" db="UniProtKB">
        <authorList>
            <consortium name="RefSeq"/>
        </authorList>
    </citation>
    <scope>IDENTIFICATION</scope>
    <source>
        <tissue evidence="7">Whole larvae</tissue>
    </source>
</reference>
<dbReference type="InParanoid" id="A0A6J1WG60"/>
<comment type="similarity">
    <text evidence="1">Belongs to the type-B carboxylesterase/lipase family.</text>
</comment>
<proteinExistence type="inferred from homology"/>
<keyword evidence="6" id="KW-1185">Reference proteome</keyword>
<dbReference type="PANTHER" id="PTHR43142">
    <property type="entry name" value="CARBOXYLIC ESTER HYDROLASE"/>
    <property type="match status" value="1"/>
</dbReference>
<evidence type="ECO:0000256" key="3">
    <source>
        <dbReference type="ARBA" id="ARBA00022801"/>
    </source>
</evidence>
<name>A0A6J1WG60_GALME</name>
<keyword evidence="3" id="KW-0378">Hydrolase</keyword>
<dbReference type="InterPro" id="IPR002018">
    <property type="entry name" value="CarbesteraseB"/>
</dbReference>
<dbReference type="Gene3D" id="3.40.50.1820">
    <property type="entry name" value="alpha/beta hydrolase"/>
    <property type="match status" value="1"/>
</dbReference>
<evidence type="ECO:0000313" key="7">
    <source>
        <dbReference type="RefSeq" id="XP_026749035.2"/>
    </source>
</evidence>
<dbReference type="RefSeq" id="XP_026749035.2">
    <property type="nucleotide sequence ID" value="XM_026893234.3"/>
</dbReference>
<dbReference type="FunCoup" id="A0A6J1WG60">
    <property type="interactions" value="56"/>
</dbReference>
<sequence length="536" mass="60693">MVKVEVQQGWLEGEQLETSTGDGKYYSFKGIPYAAPPVGKLRFKAPQPPLPWDGVRKATKHGPICTQYNILTNEYLPGSEDCLYLNIYTPEIKPPKPLPVMFFIHGGAFKSGSGNDDYYGPDFLVSHNVVLVTINYRLEVLGFLCLDTPEVPGNAGLKDQALALKWVNQNIRQFGGDPNNITIFGESVGGASTIFHVLSPLSKGLFQRAISMSGVPSCDWALSFEPRKKAFILGKQLGFDTNDADKLLEFLQSVPVEKLVDTNPSVLAFENVTLNILKTYHFTFVVEKDFGQEHFLTETPANVVKTGKTNNVDILIGYTSQESLIALKLYESSLLKEYDRWDELFVPREILLEGTPKKILEISKRIHEHYFGRKLINLETMKEFIDYSSECNFTYDICRFIKNYSRYIKTSKLYVYKFSCTSERNLYGNEGAKYGISGAAHLDDLMYLFDAKSLNLKSDKNSKAYKMIKQTCTLFTNFAKYGNPTPDSSLGITWKPYDSSQDNYLNIDEKLTPGTQLDAEMFNFWKGIYEYAGIEF</sequence>
<dbReference type="InterPro" id="IPR019819">
    <property type="entry name" value="Carboxylesterase_B_CS"/>
</dbReference>
<dbReference type="GeneID" id="113509809"/>
<keyword evidence="4" id="KW-0325">Glycoprotein</keyword>
<dbReference type="KEGG" id="gmw:113509809"/>